<dbReference type="OrthoDB" id="671874at2759"/>
<evidence type="ECO:0000256" key="1">
    <source>
        <dbReference type="SAM" id="MobiDB-lite"/>
    </source>
</evidence>
<reference evidence="2 3" key="1">
    <citation type="journal article" date="2010" name="Nature">
        <title>Genome sequencing and analysis of the model grass Brachypodium distachyon.</title>
        <authorList>
            <consortium name="International Brachypodium Initiative"/>
        </authorList>
    </citation>
    <scope>NUCLEOTIDE SEQUENCE [LARGE SCALE GENOMIC DNA]</scope>
    <source>
        <strain evidence="2">Bd21</strain>
        <strain evidence="3">cv. Bd21</strain>
    </source>
</reference>
<dbReference type="EnsemblPlants" id="PNT76892">
    <property type="protein sequence ID" value="PNT76892"/>
    <property type="gene ID" value="BRADI_1g55351v3"/>
</dbReference>
<feature type="compositionally biased region" description="Basic and acidic residues" evidence="1">
    <location>
        <begin position="158"/>
        <end position="175"/>
    </location>
</feature>
<feature type="compositionally biased region" description="Basic and acidic residues" evidence="1">
    <location>
        <begin position="329"/>
        <end position="348"/>
    </location>
</feature>
<dbReference type="AlphaFoldDB" id="A0A2K2DRI9"/>
<name>A0A2K2DRI9_BRADI</name>
<dbReference type="Gramene" id="PNT76892">
    <property type="protein sequence ID" value="PNT76892"/>
    <property type="gene ID" value="BRADI_1g55351v3"/>
</dbReference>
<dbReference type="PANTHER" id="PTHR33170">
    <property type="entry name" value="DUF4283 DOMAIN-CONTAINING PROTEIN-RELATED"/>
    <property type="match status" value="1"/>
</dbReference>
<evidence type="ECO:0000313" key="4">
    <source>
        <dbReference type="Proteomes" id="UP000008810"/>
    </source>
</evidence>
<reference evidence="3" key="3">
    <citation type="submission" date="2018-08" db="UniProtKB">
        <authorList>
            <consortium name="EnsemblPlants"/>
        </authorList>
    </citation>
    <scope>IDENTIFICATION</scope>
    <source>
        <strain evidence="3">cv. Bd21</strain>
    </source>
</reference>
<dbReference type="Proteomes" id="UP000008810">
    <property type="component" value="Chromosome 1"/>
</dbReference>
<gene>
    <name evidence="3" type="primary">LOC112272044</name>
    <name evidence="2" type="ORF">BRADI_1g55351v3</name>
</gene>
<feature type="region of interest" description="Disordered" evidence="1">
    <location>
        <begin position="271"/>
        <end position="357"/>
    </location>
</feature>
<feature type="region of interest" description="Disordered" evidence="1">
    <location>
        <begin position="158"/>
        <end position="186"/>
    </location>
</feature>
<dbReference type="PANTHER" id="PTHR33170:SF48">
    <property type="entry name" value="CCHC-TYPE DOMAIN-CONTAINING PROTEIN"/>
    <property type="match status" value="1"/>
</dbReference>
<dbReference type="EMBL" id="CM000880">
    <property type="protein sequence ID" value="PNT76892.1"/>
    <property type="molecule type" value="Genomic_DNA"/>
</dbReference>
<accession>A0A2K2DRI9</accession>
<evidence type="ECO:0008006" key="5">
    <source>
        <dbReference type="Google" id="ProtNLM"/>
    </source>
</evidence>
<protein>
    <recommendedName>
        <fullName evidence="5">DUF4283 domain-containing protein</fullName>
    </recommendedName>
</protein>
<proteinExistence type="predicted"/>
<evidence type="ECO:0000313" key="3">
    <source>
        <dbReference type="EnsemblPlants" id="PNT76892"/>
    </source>
</evidence>
<organism evidence="2">
    <name type="scientific">Brachypodium distachyon</name>
    <name type="common">Purple false brome</name>
    <name type="synonym">Trachynia distachya</name>
    <dbReference type="NCBI Taxonomy" id="15368"/>
    <lineage>
        <taxon>Eukaryota</taxon>
        <taxon>Viridiplantae</taxon>
        <taxon>Streptophyta</taxon>
        <taxon>Embryophyta</taxon>
        <taxon>Tracheophyta</taxon>
        <taxon>Spermatophyta</taxon>
        <taxon>Magnoliopsida</taxon>
        <taxon>Liliopsida</taxon>
        <taxon>Poales</taxon>
        <taxon>Poaceae</taxon>
        <taxon>BOP clade</taxon>
        <taxon>Pooideae</taxon>
        <taxon>Stipodae</taxon>
        <taxon>Brachypodieae</taxon>
        <taxon>Brachypodium</taxon>
    </lineage>
</organism>
<sequence length="357" mass="39266">MNLITASLFGQNMGLLSNFKFALLEHYILERLPSFDNFTLKGTGVSVALTKWSSATLAKAKLHSIWVKITGIPDESMHYKGICEAGSAVGVVQEVDMSSLIKFSLARVKVGVRGPHSVPDSTEITTDPFIYDAYYEVESVVEVGGLLDQDGNVIGLARKESDGLSDDRDPKRNRLENMQTTSVESPVMVDDAEGVGCLDGNKLPSDVEKMIQEELDRRIAAQLHKIEERALAAAMAKIQNMQNKDTSLLADGGTDLDGAIDDEEDFEEEEMNKMQDSEEVDYESSQDLQNRVNMALNGEDPNPKKPKRKTKTPNEDIHLKLRPQGDGTIMDKAKEMASKKNLNPKETKGATGASTRS</sequence>
<evidence type="ECO:0000313" key="2">
    <source>
        <dbReference type="EMBL" id="PNT76892.1"/>
    </source>
</evidence>
<reference evidence="2" key="2">
    <citation type="submission" date="2017-06" db="EMBL/GenBank/DDBJ databases">
        <title>WGS assembly of Brachypodium distachyon.</title>
        <authorList>
            <consortium name="The International Brachypodium Initiative"/>
            <person name="Lucas S."/>
            <person name="Harmon-Smith M."/>
            <person name="Lail K."/>
            <person name="Tice H."/>
            <person name="Grimwood J."/>
            <person name="Bruce D."/>
            <person name="Barry K."/>
            <person name="Shu S."/>
            <person name="Lindquist E."/>
            <person name="Wang M."/>
            <person name="Pitluck S."/>
            <person name="Vogel J.P."/>
            <person name="Garvin D.F."/>
            <person name="Mockler T.C."/>
            <person name="Schmutz J."/>
            <person name="Rokhsar D."/>
            <person name="Bevan M.W."/>
        </authorList>
    </citation>
    <scope>NUCLEOTIDE SEQUENCE</scope>
    <source>
        <strain evidence="2">Bd21</strain>
    </source>
</reference>
<keyword evidence="4" id="KW-1185">Reference proteome</keyword>